<evidence type="ECO:0000256" key="9">
    <source>
        <dbReference type="SAM" id="SignalP"/>
    </source>
</evidence>
<dbReference type="RefSeq" id="WP_340345711.1">
    <property type="nucleotide sequence ID" value="NZ_JBBKZT010000014.1"/>
</dbReference>
<dbReference type="InterPro" id="IPR009056">
    <property type="entry name" value="Cyt_c-like_dom"/>
</dbReference>
<name>A0ABU8WS21_9BURK</name>
<dbReference type="SUPFAM" id="SSF46626">
    <property type="entry name" value="Cytochrome c"/>
    <property type="match status" value="2"/>
</dbReference>
<sequence>MRVVRVSARVIGRAATAFALVALVALPATAQGTKPKPAAAAPAAAAAVPYAQRFAQVCAACHGANGRNDAMPGTPALSGQHSFYAITQLFLFREGRRDNAAMTAVAKGMKDAEMQGFADFIATLPPVPPAAPATPNDAARMTKGQALAQEHKCLFCHGADLSGGQQVPRIALQREDYLQTTLREFKSGKRPGYTMAMSAAVSQISVEDLDTLAYYIARFPAGTPGK</sequence>
<proteinExistence type="predicted"/>
<keyword evidence="5" id="KW-0574">Periplasm</keyword>
<evidence type="ECO:0000256" key="2">
    <source>
        <dbReference type="ARBA" id="ARBA00022448"/>
    </source>
</evidence>
<gene>
    <name evidence="11" type="ORF">WKW82_27185</name>
</gene>
<dbReference type="PANTHER" id="PTHR33751">
    <property type="entry name" value="CBB3-TYPE CYTOCHROME C OXIDASE SUBUNIT FIXP"/>
    <property type="match status" value="1"/>
</dbReference>
<feature type="domain" description="Cytochrome c" evidence="10">
    <location>
        <begin position="139"/>
        <end position="220"/>
    </location>
</feature>
<protein>
    <submittedName>
        <fullName evidence="11">C-type cytochrome</fullName>
    </submittedName>
</protein>
<evidence type="ECO:0000256" key="8">
    <source>
        <dbReference type="PROSITE-ProRule" id="PRU00433"/>
    </source>
</evidence>
<dbReference type="InterPro" id="IPR024167">
    <property type="entry name" value="Cytochrome_c4-like"/>
</dbReference>
<evidence type="ECO:0000313" key="11">
    <source>
        <dbReference type="EMBL" id="MEJ8850350.1"/>
    </source>
</evidence>
<evidence type="ECO:0000259" key="10">
    <source>
        <dbReference type="PROSITE" id="PS51007"/>
    </source>
</evidence>
<evidence type="ECO:0000313" key="12">
    <source>
        <dbReference type="Proteomes" id="UP001385892"/>
    </source>
</evidence>
<evidence type="ECO:0000256" key="6">
    <source>
        <dbReference type="ARBA" id="ARBA00022982"/>
    </source>
</evidence>
<dbReference type="InterPro" id="IPR036909">
    <property type="entry name" value="Cyt_c-like_dom_sf"/>
</dbReference>
<dbReference type="Gene3D" id="1.10.760.10">
    <property type="entry name" value="Cytochrome c-like domain"/>
    <property type="match status" value="2"/>
</dbReference>
<dbReference type="PANTHER" id="PTHR33751:SF9">
    <property type="entry name" value="CYTOCHROME C4"/>
    <property type="match status" value="1"/>
</dbReference>
<dbReference type="PROSITE" id="PS51007">
    <property type="entry name" value="CYTC"/>
    <property type="match status" value="2"/>
</dbReference>
<evidence type="ECO:0000256" key="1">
    <source>
        <dbReference type="ARBA" id="ARBA00004418"/>
    </source>
</evidence>
<evidence type="ECO:0000256" key="3">
    <source>
        <dbReference type="ARBA" id="ARBA00022617"/>
    </source>
</evidence>
<dbReference type="Pfam" id="PF13442">
    <property type="entry name" value="Cytochrome_CBB3"/>
    <property type="match status" value="1"/>
</dbReference>
<keyword evidence="4 8" id="KW-0479">Metal-binding</keyword>
<organism evidence="11 12">
    <name type="scientific">Variovorax rhizosphaerae</name>
    <dbReference type="NCBI Taxonomy" id="1836200"/>
    <lineage>
        <taxon>Bacteria</taxon>
        <taxon>Pseudomonadati</taxon>
        <taxon>Pseudomonadota</taxon>
        <taxon>Betaproteobacteria</taxon>
        <taxon>Burkholderiales</taxon>
        <taxon>Comamonadaceae</taxon>
        <taxon>Variovorax</taxon>
    </lineage>
</organism>
<dbReference type="PIRSF" id="PIRSF000005">
    <property type="entry name" value="Cytochrome_c4"/>
    <property type="match status" value="1"/>
</dbReference>
<dbReference type="EMBL" id="JBBKZT010000014">
    <property type="protein sequence ID" value="MEJ8850350.1"/>
    <property type="molecule type" value="Genomic_DNA"/>
</dbReference>
<comment type="subcellular location">
    <subcellularLocation>
        <location evidence="1">Periplasm</location>
    </subcellularLocation>
</comment>
<keyword evidence="3 8" id="KW-0349">Heme</keyword>
<feature type="domain" description="Cytochrome c" evidence="10">
    <location>
        <begin position="45"/>
        <end position="125"/>
    </location>
</feature>
<keyword evidence="12" id="KW-1185">Reference proteome</keyword>
<feature type="chain" id="PRO_5046985294" evidence="9">
    <location>
        <begin position="31"/>
        <end position="226"/>
    </location>
</feature>
<keyword evidence="6" id="KW-0249">Electron transport</keyword>
<keyword evidence="7 8" id="KW-0408">Iron</keyword>
<accession>A0ABU8WS21</accession>
<comment type="caution">
    <text evidence="11">The sequence shown here is derived from an EMBL/GenBank/DDBJ whole genome shotgun (WGS) entry which is preliminary data.</text>
</comment>
<dbReference type="Proteomes" id="UP001385892">
    <property type="component" value="Unassembled WGS sequence"/>
</dbReference>
<dbReference type="Pfam" id="PF00034">
    <property type="entry name" value="Cytochrom_C"/>
    <property type="match status" value="1"/>
</dbReference>
<evidence type="ECO:0000256" key="5">
    <source>
        <dbReference type="ARBA" id="ARBA00022764"/>
    </source>
</evidence>
<feature type="signal peptide" evidence="9">
    <location>
        <begin position="1"/>
        <end position="30"/>
    </location>
</feature>
<evidence type="ECO:0000256" key="4">
    <source>
        <dbReference type="ARBA" id="ARBA00022723"/>
    </source>
</evidence>
<dbReference type="InterPro" id="IPR050597">
    <property type="entry name" value="Cytochrome_c_Oxidase_Subunit"/>
</dbReference>
<reference evidence="11 12" key="1">
    <citation type="submission" date="2024-03" db="EMBL/GenBank/DDBJ databases">
        <title>Novel species of the genus Variovorax.</title>
        <authorList>
            <person name="Liu Q."/>
            <person name="Xin Y.-H."/>
        </authorList>
    </citation>
    <scope>NUCLEOTIDE SEQUENCE [LARGE SCALE GENOMIC DNA]</scope>
    <source>
        <strain evidence="11 12">KACC 18900</strain>
    </source>
</reference>
<keyword evidence="9" id="KW-0732">Signal</keyword>
<keyword evidence="2" id="KW-0813">Transport</keyword>
<evidence type="ECO:0000256" key="7">
    <source>
        <dbReference type="ARBA" id="ARBA00023004"/>
    </source>
</evidence>